<dbReference type="Pfam" id="PF17898">
    <property type="entry name" value="GerD"/>
    <property type="match status" value="1"/>
</dbReference>
<keyword evidence="4" id="KW-0449">Lipoprotein</keyword>
<keyword evidence="2" id="KW-0732">Signal</keyword>
<evidence type="ECO:0000256" key="2">
    <source>
        <dbReference type="SAM" id="SignalP"/>
    </source>
</evidence>
<feature type="compositionally biased region" description="Gly residues" evidence="1">
    <location>
        <begin position="186"/>
        <end position="202"/>
    </location>
</feature>
<feature type="domain" description="Spore germination GerD central core" evidence="3">
    <location>
        <begin position="65"/>
        <end position="177"/>
    </location>
</feature>
<feature type="region of interest" description="Disordered" evidence="1">
    <location>
        <begin position="175"/>
        <end position="202"/>
    </location>
</feature>
<reference evidence="4" key="1">
    <citation type="submission" date="2022-04" db="EMBL/GenBank/DDBJ databases">
        <title>Halobacillus sp. isolated from saltern.</title>
        <authorList>
            <person name="Won M."/>
            <person name="Lee C.-M."/>
            <person name="Woen H.-Y."/>
            <person name="Kwon S.-W."/>
        </authorList>
    </citation>
    <scope>NUCLEOTIDE SEQUENCE</scope>
    <source>
        <strain evidence="4">SSHM10-5</strain>
    </source>
</reference>
<evidence type="ECO:0000259" key="3">
    <source>
        <dbReference type="Pfam" id="PF17898"/>
    </source>
</evidence>
<keyword evidence="5" id="KW-1185">Reference proteome</keyword>
<dbReference type="RefSeq" id="WP_245029746.1">
    <property type="nucleotide sequence ID" value="NZ_CP095075.1"/>
</dbReference>
<feature type="chain" id="PRO_5045385775" evidence="2">
    <location>
        <begin position="26"/>
        <end position="202"/>
    </location>
</feature>
<name>A0ABY4H786_9BACI</name>
<protein>
    <submittedName>
        <fullName evidence="4">Spore germination lipoprotein GerD</fullName>
    </submittedName>
</protein>
<proteinExistence type="predicted"/>
<dbReference type="NCBIfam" id="NF040801">
    <property type="entry name" value="spore_GerD"/>
    <property type="match status" value="1"/>
</dbReference>
<gene>
    <name evidence="4" type="primary">gerD</name>
    <name evidence="4" type="ORF">MUO15_12975</name>
</gene>
<sequence length="202" mass="22474">MSILRFICPVILVVFLAACGGSPQASGEADYETTKKMMVDILKTDDGKKAMTEVLKDEKMQQSMALDSEVVKQAVSETLLSEKGKEFWGQLFTDPKFVQEFSKVIEEEQKKLMKGLMKDPEYQKSLIELYQNPEMMEQMLEVMKGQKFRAHLEKTIQETLNSPVFQAKMTETLLQAAEQMKSGEKPGQGGQGKSGGGSGSGE</sequence>
<evidence type="ECO:0000313" key="5">
    <source>
        <dbReference type="Proteomes" id="UP000830326"/>
    </source>
</evidence>
<dbReference type="InterPro" id="IPR041262">
    <property type="entry name" value="GerD_central"/>
</dbReference>
<dbReference type="PROSITE" id="PS51257">
    <property type="entry name" value="PROKAR_LIPOPROTEIN"/>
    <property type="match status" value="1"/>
</dbReference>
<accession>A0ABY4H786</accession>
<organism evidence="4 5">
    <name type="scientific">Halobacillus amylolyticus</name>
    <dbReference type="NCBI Taxonomy" id="2932259"/>
    <lineage>
        <taxon>Bacteria</taxon>
        <taxon>Bacillati</taxon>
        <taxon>Bacillota</taxon>
        <taxon>Bacilli</taxon>
        <taxon>Bacillales</taxon>
        <taxon>Bacillaceae</taxon>
        <taxon>Halobacillus</taxon>
    </lineage>
</organism>
<dbReference type="Proteomes" id="UP000830326">
    <property type="component" value="Chromosome"/>
</dbReference>
<evidence type="ECO:0000313" key="4">
    <source>
        <dbReference type="EMBL" id="UOR10574.1"/>
    </source>
</evidence>
<dbReference type="EMBL" id="CP095075">
    <property type="protein sequence ID" value="UOR10574.1"/>
    <property type="molecule type" value="Genomic_DNA"/>
</dbReference>
<feature type="signal peptide" evidence="2">
    <location>
        <begin position="1"/>
        <end position="25"/>
    </location>
</feature>
<evidence type="ECO:0000256" key="1">
    <source>
        <dbReference type="SAM" id="MobiDB-lite"/>
    </source>
</evidence>